<organism evidence="1 2">
    <name type="scientific">Oryza sativa subsp. japonica</name>
    <name type="common">Rice</name>
    <dbReference type="NCBI Taxonomy" id="39947"/>
    <lineage>
        <taxon>Eukaryota</taxon>
        <taxon>Viridiplantae</taxon>
        <taxon>Streptophyta</taxon>
        <taxon>Embryophyta</taxon>
        <taxon>Tracheophyta</taxon>
        <taxon>Spermatophyta</taxon>
        <taxon>Magnoliopsida</taxon>
        <taxon>Liliopsida</taxon>
        <taxon>Poales</taxon>
        <taxon>Poaceae</taxon>
        <taxon>BOP clade</taxon>
        <taxon>Oryzoideae</taxon>
        <taxon>Oryzeae</taxon>
        <taxon>Oryzinae</taxon>
        <taxon>Oryza</taxon>
        <taxon>Oryza sativa</taxon>
    </lineage>
</organism>
<evidence type="ECO:0000313" key="2">
    <source>
        <dbReference type="Proteomes" id="UP000000763"/>
    </source>
</evidence>
<dbReference type="KEGG" id="dosa:Os09g0363200"/>
<dbReference type="Proteomes" id="UP000000763">
    <property type="component" value="Chromosome 9"/>
</dbReference>
<evidence type="ECO:0000313" key="1">
    <source>
        <dbReference type="EMBL" id="BAH94530.1"/>
    </source>
</evidence>
<reference evidence="1 2" key="1">
    <citation type="journal article" date="2005" name="Nature">
        <title>The map-based sequence of the rice genome.</title>
        <authorList>
            <consortium name="International rice genome sequencing project (IRGSP)"/>
            <person name="Matsumoto T."/>
            <person name="Wu J."/>
            <person name="Kanamori H."/>
            <person name="Katayose Y."/>
            <person name="Fujisawa M."/>
            <person name="Namiki N."/>
            <person name="Mizuno H."/>
            <person name="Yamamoto K."/>
            <person name="Antonio B.A."/>
            <person name="Baba T."/>
            <person name="Sakata K."/>
            <person name="Nagamura Y."/>
            <person name="Aoki H."/>
            <person name="Arikawa K."/>
            <person name="Arita K."/>
            <person name="Bito T."/>
            <person name="Chiden Y."/>
            <person name="Fujitsuka N."/>
            <person name="Fukunaka R."/>
            <person name="Hamada M."/>
            <person name="Harada C."/>
            <person name="Hayashi A."/>
            <person name="Hijishita S."/>
            <person name="Honda M."/>
            <person name="Hosokawa S."/>
            <person name="Ichikawa Y."/>
            <person name="Idonuma A."/>
            <person name="Iijima M."/>
            <person name="Ikeda M."/>
            <person name="Ikeno M."/>
            <person name="Ito K."/>
            <person name="Ito S."/>
            <person name="Ito T."/>
            <person name="Ito Y."/>
            <person name="Ito Y."/>
            <person name="Iwabuchi A."/>
            <person name="Kamiya K."/>
            <person name="Karasawa W."/>
            <person name="Kurita K."/>
            <person name="Katagiri S."/>
            <person name="Kikuta A."/>
            <person name="Kobayashi H."/>
            <person name="Kobayashi N."/>
            <person name="Machita K."/>
            <person name="Maehara T."/>
            <person name="Masukawa M."/>
            <person name="Mizubayashi T."/>
            <person name="Mukai Y."/>
            <person name="Nagasaki H."/>
            <person name="Nagata Y."/>
            <person name="Naito S."/>
            <person name="Nakashima M."/>
            <person name="Nakama Y."/>
            <person name="Nakamichi Y."/>
            <person name="Nakamura M."/>
            <person name="Meguro A."/>
            <person name="Negishi M."/>
            <person name="Ohta I."/>
            <person name="Ohta T."/>
            <person name="Okamoto M."/>
            <person name="Ono N."/>
            <person name="Saji S."/>
            <person name="Sakaguchi M."/>
            <person name="Sakai K."/>
            <person name="Shibata M."/>
            <person name="Shimokawa T."/>
            <person name="Song J."/>
            <person name="Takazaki Y."/>
            <person name="Terasawa K."/>
            <person name="Tsugane M."/>
            <person name="Tsuji K."/>
            <person name="Ueda S."/>
            <person name="Waki K."/>
            <person name="Yamagata H."/>
            <person name="Yamamoto M."/>
            <person name="Yamamoto S."/>
            <person name="Yamane H."/>
            <person name="Yoshiki S."/>
            <person name="Yoshihara R."/>
            <person name="Yukawa K."/>
            <person name="Zhong H."/>
            <person name="Yano M."/>
            <person name="Yuan Q."/>
            <person name="Ouyang S."/>
            <person name="Liu J."/>
            <person name="Jones K.M."/>
            <person name="Gansberger K."/>
            <person name="Moffat K."/>
            <person name="Hill J."/>
            <person name="Bera J."/>
            <person name="Fadrosh D."/>
            <person name="Jin S."/>
            <person name="Johri S."/>
            <person name="Kim M."/>
            <person name="Overton L."/>
            <person name="Reardon M."/>
            <person name="Tsitrin T."/>
            <person name="Vuong H."/>
            <person name="Weaver B."/>
            <person name="Ciecko A."/>
            <person name="Tallon L."/>
            <person name="Jackson J."/>
            <person name="Pai G."/>
            <person name="Aken S.V."/>
            <person name="Utterback T."/>
            <person name="Reidmuller S."/>
            <person name="Feldblyum T."/>
            <person name="Hsiao J."/>
            <person name="Zismann V."/>
            <person name="Iobst S."/>
            <person name="de Vazeille A.R."/>
            <person name="Buell C.R."/>
            <person name="Ying K."/>
            <person name="Li Y."/>
            <person name="Lu T."/>
            <person name="Huang Y."/>
            <person name="Zhao Q."/>
            <person name="Feng Q."/>
            <person name="Zhang L."/>
            <person name="Zhu J."/>
            <person name="Weng Q."/>
            <person name="Mu J."/>
            <person name="Lu Y."/>
            <person name="Fan D."/>
            <person name="Liu Y."/>
            <person name="Guan J."/>
            <person name="Zhang Y."/>
            <person name="Yu S."/>
            <person name="Liu X."/>
            <person name="Zhang Y."/>
            <person name="Hong G."/>
            <person name="Han B."/>
            <person name="Choisne N."/>
            <person name="Demange N."/>
            <person name="Orjeda G."/>
            <person name="Samain S."/>
            <person name="Cattolico L."/>
            <person name="Pelletier E."/>
            <person name="Couloux A."/>
            <person name="Segurens B."/>
            <person name="Wincker P."/>
            <person name="D'Hont A."/>
            <person name="Scarpelli C."/>
            <person name="Weissenbach J."/>
            <person name="Salanoubat M."/>
            <person name="Quetier F."/>
            <person name="Yu Y."/>
            <person name="Kim H.R."/>
            <person name="Rambo T."/>
            <person name="Currie J."/>
            <person name="Collura K."/>
            <person name="Luo M."/>
            <person name="Yang T."/>
            <person name="Ammiraju J.S.S."/>
            <person name="Engler F."/>
            <person name="Soderlund C."/>
            <person name="Wing R.A."/>
            <person name="Palmer L.E."/>
            <person name="de la Bastide M."/>
            <person name="Spiegel L."/>
            <person name="Nascimento L."/>
            <person name="Zutavern T."/>
            <person name="O'Shaughnessy A."/>
            <person name="Dike S."/>
            <person name="Dedhia N."/>
            <person name="Preston R."/>
            <person name="Balija V."/>
            <person name="McCombie W.R."/>
            <person name="Chow T."/>
            <person name="Chen H."/>
            <person name="Chung M."/>
            <person name="Chen C."/>
            <person name="Shaw J."/>
            <person name="Wu H."/>
            <person name="Hsiao K."/>
            <person name="Chao Y."/>
            <person name="Chu M."/>
            <person name="Cheng C."/>
            <person name="Hour A."/>
            <person name="Lee P."/>
            <person name="Lin S."/>
            <person name="Lin Y."/>
            <person name="Liou J."/>
            <person name="Liu S."/>
            <person name="Hsing Y."/>
            <person name="Raghuvanshi S."/>
            <person name="Mohanty A."/>
            <person name="Bharti A.K."/>
            <person name="Gaur A."/>
            <person name="Gupta V."/>
            <person name="Kumar D."/>
            <person name="Ravi V."/>
            <person name="Vij S."/>
            <person name="Kapur A."/>
            <person name="Khurana P."/>
            <person name="Khurana P."/>
            <person name="Khurana J.P."/>
            <person name="Tyagi A.K."/>
            <person name="Gaikwad K."/>
            <person name="Singh A."/>
            <person name="Dalal V."/>
            <person name="Srivastava S."/>
            <person name="Dixit A."/>
            <person name="Pal A.K."/>
            <person name="Ghazi I.A."/>
            <person name="Yadav M."/>
            <person name="Pandit A."/>
            <person name="Bhargava A."/>
            <person name="Sureshbabu K."/>
            <person name="Batra K."/>
            <person name="Sharma T.R."/>
            <person name="Mohapatra T."/>
            <person name="Singh N.K."/>
            <person name="Messing J."/>
            <person name="Nelson A.B."/>
            <person name="Fuks G."/>
            <person name="Kavchok S."/>
            <person name="Keizer G."/>
            <person name="Linton E."/>
            <person name="Llaca V."/>
            <person name="Song R."/>
            <person name="Tanyolac B."/>
            <person name="Young S."/>
            <person name="Ho-Il K."/>
            <person name="Hahn J.H."/>
            <person name="Sangsakoo G."/>
            <person name="Vanavichit A."/>
            <person name="de Mattos Luiz.A.T."/>
            <person name="Zimmer P.D."/>
            <person name="Malone G."/>
            <person name="Dellagostin O."/>
            <person name="de Oliveira A.C."/>
            <person name="Bevan M."/>
            <person name="Bancroft I."/>
            <person name="Minx P."/>
            <person name="Cordum H."/>
            <person name="Wilson R."/>
            <person name="Cheng Z."/>
            <person name="Jin W."/>
            <person name="Jiang J."/>
            <person name="Leong S.A."/>
            <person name="Iwama H."/>
            <person name="Gojobori T."/>
            <person name="Itoh T."/>
            <person name="Niimura Y."/>
            <person name="Fujii Y."/>
            <person name="Habara T."/>
            <person name="Sakai H."/>
            <person name="Sato Y."/>
            <person name="Wilson G."/>
            <person name="Kumar K."/>
            <person name="McCouch S."/>
            <person name="Juretic N."/>
            <person name="Hoen D."/>
            <person name="Wright S."/>
            <person name="Bruskiewich R."/>
            <person name="Bureau T."/>
            <person name="Miyao A."/>
            <person name="Hirochika H."/>
            <person name="Nishikawa T."/>
            <person name="Kadowaki K."/>
            <person name="Sugiura M."/>
            <person name="Burr B."/>
            <person name="Sasaki T."/>
        </authorList>
    </citation>
    <scope>NUCLEOTIDE SEQUENCE [LARGE SCALE GENOMIC DNA]</scope>
    <source>
        <strain evidence="2">cv. Nipponbare</strain>
    </source>
</reference>
<proteinExistence type="predicted"/>
<accession>C7J6Z1</accession>
<sequence>MARQDTPQLLDPAIDHRHRSHLTAVQGAQLGTFQALRPGLRSCCRRHQPGRR</sequence>
<name>C7J6Z1_ORYSJ</name>
<reference evidence="2" key="2">
    <citation type="journal article" date="2008" name="Nucleic Acids Res.">
        <title>The rice annotation project database (RAP-DB): 2008 update.</title>
        <authorList>
            <consortium name="The rice annotation project (RAP)"/>
        </authorList>
    </citation>
    <scope>GENOME REANNOTATION</scope>
    <source>
        <strain evidence="2">cv. Nipponbare</strain>
    </source>
</reference>
<dbReference type="AlphaFoldDB" id="C7J6Z1"/>
<protein>
    <submittedName>
        <fullName evidence="1">Os09g0363200 protein</fullName>
    </submittedName>
</protein>
<gene>
    <name evidence="1" type="ordered locus">Os09g0363200</name>
</gene>
<dbReference type="EMBL" id="AP008215">
    <property type="protein sequence ID" value="BAH94530.1"/>
    <property type="molecule type" value="Genomic_DNA"/>
</dbReference>